<evidence type="ECO:0000313" key="2">
    <source>
        <dbReference type="EMBL" id="TNN30788.1"/>
    </source>
</evidence>
<dbReference type="Proteomes" id="UP000314294">
    <property type="component" value="Unassembled WGS sequence"/>
</dbReference>
<protein>
    <submittedName>
        <fullName evidence="2">Uncharacterized protein</fullName>
    </submittedName>
</protein>
<evidence type="ECO:0000313" key="3">
    <source>
        <dbReference type="Proteomes" id="UP000314294"/>
    </source>
</evidence>
<name>A0A4Z2EPP6_9TELE</name>
<dbReference type="EMBL" id="SRLO01004125">
    <property type="protein sequence ID" value="TNN30788.1"/>
    <property type="molecule type" value="Genomic_DNA"/>
</dbReference>
<organism evidence="2 3">
    <name type="scientific">Liparis tanakae</name>
    <name type="common">Tanaka's snailfish</name>
    <dbReference type="NCBI Taxonomy" id="230148"/>
    <lineage>
        <taxon>Eukaryota</taxon>
        <taxon>Metazoa</taxon>
        <taxon>Chordata</taxon>
        <taxon>Craniata</taxon>
        <taxon>Vertebrata</taxon>
        <taxon>Euteleostomi</taxon>
        <taxon>Actinopterygii</taxon>
        <taxon>Neopterygii</taxon>
        <taxon>Teleostei</taxon>
        <taxon>Neoteleostei</taxon>
        <taxon>Acanthomorphata</taxon>
        <taxon>Eupercaria</taxon>
        <taxon>Perciformes</taxon>
        <taxon>Cottioidei</taxon>
        <taxon>Cottales</taxon>
        <taxon>Liparidae</taxon>
        <taxon>Liparis</taxon>
    </lineage>
</organism>
<evidence type="ECO:0000256" key="1">
    <source>
        <dbReference type="SAM" id="MobiDB-lite"/>
    </source>
</evidence>
<feature type="region of interest" description="Disordered" evidence="1">
    <location>
        <begin position="214"/>
        <end position="233"/>
    </location>
</feature>
<sequence>MQIPAAVSNLFVVQPTPSARGAERKRSTPRTHVQIQIEVDALNAADCIPHRHIVAWTVTLALIRVEVHLWCRLRFPGVTLQFAPPSPISDRSNQSVHWPLRAAGAVFLTELYFSSTIRISSGIFSSESERSDSLSRYSMSLKRSATHCAVSRASGSWSQHSSMEAHTIWMPCSGGAAAPTCHRSITQSRGRGRQTEYHHRGACFRAPVQNRSSWRATRPPAATGLLPNDVTAV</sequence>
<keyword evidence="3" id="KW-1185">Reference proteome</keyword>
<proteinExistence type="predicted"/>
<comment type="caution">
    <text evidence="2">The sequence shown here is derived from an EMBL/GenBank/DDBJ whole genome shotgun (WGS) entry which is preliminary data.</text>
</comment>
<reference evidence="2 3" key="1">
    <citation type="submission" date="2019-03" db="EMBL/GenBank/DDBJ databases">
        <title>First draft genome of Liparis tanakae, snailfish: a comprehensive survey of snailfish specific genes.</title>
        <authorList>
            <person name="Kim W."/>
            <person name="Song I."/>
            <person name="Jeong J.-H."/>
            <person name="Kim D."/>
            <person name="Kim S."/>
            <person name="Ryu S."/>
            <person name="Song J.Y."/>
            <person name="Lee S.K."/>
        </authorList>
    </citation>
    <scope>NUCLEOTIDE SEQUENCE [LARGE SCALE GENOMIC DNA]</scope>
    <source>
        <tissue evidence="2">Muscle</tissue>
    </source>
</reference>
<accession>A0A4Z2EPP6</accession>
<gene>
    <name evidence="2" type="ORF">EYF80_059059</name>
</gene>
<dbReference type="AlphaFoldDB" id="A0A4Z2EPP6"/>